<sequence length="109" mass="13147">MKINLSKEELENIIHFLNFLRNKCAHNERFFNTNKKKTAIVYPHSSEIFKGRLFDAVLLLKLFLFKKDFNIFRKELKIEIDKINKELNTGIFNKVLIEMGFPKNWEERI</sequence>
<accession>D0GPU9</accession>
<dbReference type="Proteomes" id="UP000004226">
    <property type="component" value="Unassembled WGS sequence"/>
</dbReference>
<protein>
    <recommendedName>
        <fullName evidence="3">Abi-like protein</fullName>
    </recommendedName>
</protein>
<keyword evidence="2" id="KW-1185">Reference proteome</keyword>
<evidence type="ECO:0008006" key="3">
    <source>
        <dbReference type="Google" id="ProtNLM"/>
    </source>
</evidence>
<evidence type="ECO:0000313" key="2">
    <source>
        <dbReference type="Proteomes" id="UP000004226"/>
    </source>
</evidence>
<gene>
    <name evidence="1" type="ORF">HMPREF0554_0483</name>
</gene>
<dbReference type="EMBL" id="ADAD01000203">
    <property type="protein sequence ID" value="EEY33877.1"/>
    <property type="molecule type" value="Genomic_DNA"/>
</dbReference>
<proteinExistence type="predicted"/>
<comment type="caution">
    <text evidence="1">The sequence shown here is derived from an EMBL/GenBank/DDBJ whole genome shotgun (WGS) entry which is preliminary data.</text>
</comment>
<name>D0GPU9_9FUSO</name>
<evidence type="ECO:0000313" key="1">
    <source>
        <dbReference type="EMBL" id="EEY33877.1"/>
    </source>
</evidence>
<reference evidence="1 2" key="1">
    <citation type="submission" date="2009-10" db="EMBL/GenBank/DDBJ databases">
        <authorList>
            <person name="Harkins D.M."/>
            <person name="Madupu R."/>
            <person name="Durkin A.S."/>
            <person name="Torralba M."/>
            <person name="Methe B."/>
            <person name="Sutton G.G."/>
            <person name="Strausberg R.L."/>
            <person name="Nelson K.E."/>
        </authorList>
    </citation>
    <scope>NUCLEOTIDE SEQUENCE [LARGE SCALE GENOMIC DNA]</scope>
    <source>
        <strain evidence="1 2">F0264</strain>
    </source>
</reference>
<dbReference type="AlphaFoldDB" id="D0GPU9"/>
<organism evidence="1 2">
    <name type="scientific">Pseudoleptotrichia goodfellowii F0264</name>
    <dbReference type="NCBI Taxonomy" id="596323"/>
    <lineage>
        <taxon>Bacteria</taxon>
        <taxon>Fusobacteriati</taxon>
        <taxon>Fusobacteriota</taxon>
        <taxon>Fusobacteriia</taxon>
        <taxon>Fusobacteriales</taxon>
        <taxon>Leptotrichiaceae</taxon>
        <taxon>Pseudoleptotrichia</taxon>
    </lineage>
</organism>